<feature type="compositionally biased region" description="Acidic residues" evidence="1">
    <location>
        <begin position="335"/>
        <end position="353"/>
    </location>
</feature>
<name>A0ABR3J4G6_9AGAR</name>
<evidence type="ECO:0000256" key="1">
    <source>
        <dbReference type="SAM" id="MobiDB-lite"/>
    </source>
</evidence>
<reference evidence="3" key="1">
    <citation type="submission" date="2024-06" db="EMBL/GenBank/DDBJ databases">
        <title>Multi-omics analyses provide insights into the biosynthesis of the anticancer antibiotic pleurotin in Hohenbuehelia grisea.</title>
        <authorList>
            <person name="Weaver J.A."/>
            <person name="Alberti F."/>
        </authorList>
    </citation>
    <scope>NUCLEOTIDE SEQUENCE [LARGE SCALE GENOMIC DNA]</scope>
    <source>
        <strain evidence="3">T-177</strain>
    </source>
</reference>
<comment type="caution">
    <text evidence="2">The sequence shown here is derived from an EMBL/GenBank/DDBJ whole genome shotgun (WGS) entry which is preliminary data.</text>
</comment>
<organism evidence="2 3">
    <name type="scientific">Hohenbuehelia grisea</name>
    <dbReference type="NCBI Taxonomy" id="104357"/>
    <lineage>
        <taxon>Eukaryota</taxon>
        <taxon>Fungi</taxon>
        <taxon>Dikarya</taxon>
        <taxon>Basidiomycota</taxon>
        <taxon>Agaricomycotina</taxon>
        <taxon>Agaricomycetes</taxon>
        <taxon>Agaricomycetidae</taxon>
        <taxon>Agaricales</taxon>
        <taxon>Pleurotineae</taxon>
        <taxon>Pleurotaceae</taxon>
        <taxon>Hohenbuehelia</taxon>
    </lineage>
</organism>
<feature type="compositionally biased region" description="Acidic residues" evidence="1">
    <location>
        <begin position="441"/>
        <end position="450"/>
    </location>
</feature>
<evidence type="ECO:0000313" key="3">
    <source>
        <dbReference type="Proteomes" id="UP001556367"/>
    </source>
</evidence>
<feature type="compositionally biased region" description="Basic residues" evidence="1">
    <location>
        <begin position="242"/>
        <end position="260"/>
    </location>
</feature>
<feature type="region of interest" description="Disordered" evidence="1">
    <location>
        <begin position="24"/>
        <end position="44"/>
    </location>
</feature>
<feature type="region of interest" description="Disordered" evidence="1">
    <location>
        <begin position="85"/>
        <end position="137"/>
    </location>
</feature>
<evidence type="ECO:0000313" key="2">
    <source>
        <dbReference type="EMBL" id="KAL0950355.1"/>
    </source>
</evidence>
<feature type="compositionally biased region" description="Basic and acidic residues" evidence="1">
    <location>
        <begin position="424"/>
        <end position="437"/>
    </location>
</feature>
<feature type="compositionally biased region" description="Basic and acidic residues" evidence="1">
    <location>
        <begin position="191"/>
        <end position="200"/>
    </location>
</feature>
<protein>
    <submittedName>
        <fullName evidence="2">Uncharacterized protein</fullName>
    </submittedName>
</protein>
<keyword evidence="3" id="KW-1185">Reference proteome</keyword>
<feature type="region of interest" description="Disordered" evidence="1">
    <location>
        <begin position="303"/>
        <end position="450"/>
    </location>
</feature>
<accession>A0ABR3J4G6</accession>
<feature type="region of interest" description="Disordered" evidence="1">
    <location>
        <begin position="182"/>
        <end position="261"/>
    </location>
</feature>
<dbReference type="Proteomes" id="UP001556367">
    <property type="component" value="Unassembled WGS sequence"/>
</dbReference>
<gene>
    <name evidence="2" type="ORF">HGRIS_010323</name>
</gene>
<feature type="compositionally biased region" description="Basic and acidic residues" evidence="1">
    <location>
        <begin position="212"/>
        <end position="227"/>
    </location>
</feature>
<proteinExistence type="predicted"/>
<feature type="compositionally biased region" description="Acidic residues" evidence="1">
    <location>
        <begin position="307"/>
        <end position="316"/>
    </location>
</feature>
<feature type="compositionally biased region" description="Acidic residues" evidence="1">
    <location>
        <begin position="406"/>
        <end position="417"/>
    </location>
</feature>
<sequence length="450" mass="49580">MSAPRRSTRLNTIYDFSGLRLHSDGSRVEQSSSNLRFPPLRPSVRDARGNWVARDAAGPSSVKKNIFVEKDDGAEEDITKLGDIVETGRGASSEDEYEPKHKGKGKATDEVTQRNPRSRKRRKLTQDLEFLTNVTTSTAPSALPERALVPPLGPPSSDLLKCIHYFTSKYYTEHGVLYNATQQERQQQKQRRLERLAERQKGKRKAQARTSAHSDSDGHSEQSHDEGSSGLSSDEEEVQKPSRPKRAGTGKLARRKKKLHRDMYKSMDGSALVAIGMLMQEYVAGLLTPLVPDGWSEELARSQAFVESDDSEDPDLDPAVFSAGTPNPGNAGQEGDNDGESEEEESDNMSTEEGDARHSVQGGNSSRQEDGNEAETEEEESDNMSTEEGVTHHSAQGGNSSRLEDGNEGETEEEESDNASVEAVDTRHSVQGVKEDSVAVFEEEEEEEDD</sequence>
<dbReference type="EMBL" id="JASNQZ010000012">
    <property type="protein sequence ID" value="KAL0950355.1"/>
    <property type="molecule type" value="Genomic_DNA"/>
</dbReference>
<feature type="compositionally biased region" description="Acidic residues" evidence="1">
    <location>
        <begin position="371"/>
        <end position="382"/>
    </location>
</feature>